<evidence type="ECO:0000313" key="3">
    <source>
        <dbReference type="Proteomes" id="UP000039865"/>
    </source>
</evidence>
<dbReference type="EMBL" id="CCKQ01017249">
    <property type="protein sequence ID" value="CDW89119.1"/>
    <property type="molecule type" value="Genomic_DNA"/>
</dbReference>
<accession>A0A078B3R9</accession>
<keyword evidence="1" id="KW-1133">Transmembrane helix</keyword>
<organism evidence="2 3">
    <name type="scientific">Stylonychia lemnae</name>
    <name type="common">Ciliate</name>
    <dbReference type="NCBI Taxonomy" id="5949"/>
    <lineage>
        <taxon>Eukaryota</taxon>
        <taxon>Sar</taxon>
        <taxon>Alveolata</taxon>
        <taxon>Ciliophora</taxon>
        <taxon>Intramacronucleata</taxon>
        <taxon>Spirotrichea</taxon>
        <taxon>Stichotrichia</taxon>
        <taxon>Sporadotrichida</taxon>
        <taxon>Oxytrichidae</taxon>
        <taxon>Stylonychinae</taxon>
        <taxon>Stylonychia</taxon>
    </lineage>
</organism>
<dbReference type="Proteomes" id="UP000039865">
    <property type="component" value="Unassembled WGS sequence"/>
</dbReference>
<sequence length="72" mass="8101">MQKVALTDGYHTFHIPTIASSLIPLYILIMQVSPGEREQKLLLVDSLSASPMTFQMIIDRPPTPVYLTSKQQ</sequence>
<dbReference type="InParanoid" id="A0A078B3R9"/>
<proteinExistence type="predicted"/>
<keyword evidence="1" id="KW-0472">Membrane</keyword>
<name>A0A078B3R9_STYLE</name>
<gene>
    <name evidence="2" type="primary">Contig6460.g6916</name>
    <name evidence="2" type="ORF">STYLEM_18248</name>
</gene>
<reference evidence="2 3" key="1">
    <citation type="submission" date="2014-06" db="EMBL/GenBank/DDBJ databases">
        <authorList>
            <person name="Swart Estienne"/>
        </authorList>
    </citation>
    <scope>NUCLEOTIDE SEQUENCE [LARGE SCALE GENOMIC DNA]</scope>
    <source>
        <strain evidence="2 3">130c</strain>
    </source>
</reference>
<evidence type="ECO:0000313" key="2">
    <source>
        <dbReference type="EMBL" id="CDW89119.1"/>
    </source>
</evidence>
<feature type="transmembrane region" description="Helical" evidence="1">
    <location>
        <begin position="12"/>
        <end position="29"/>
    </location>
</feature>
<dbReference type="AlphaFoldDB" id="A0A078B3R9"/>
<keyword evidence="1" id="KW-0812">Transmembrane</keyword>
<protein>
    <submittedName>
        <fullName evidence="2">Uncharacterized protein</fullName>
    </submittedName>
</protein>
<keyword evidence="3" id="KW-1185">Reference proteome</keyword>
<evidence type="ECO:0000256" key="1">
    <source>
        <dbReference type="SAM" id="Phobius"/>
    </source>
</evidence>